<dbReference type="PROSITE" id="PS50987">
    <property type="entry name" value="HTH_ARSR_2"/>
    <property type="match status" value="1"/>
</dbReference>
<keyword evidence="2" id="KW-0238">DNA-binding</keyword>
<feature type="domain" description="HTH arsR-type" evidence="4">
    <location>
        <begin position="1"/>
        <end position="89"/>
    </location>
</feature>
<name>A0A7K3LXN7_9ACTN</name>
<dbReference type="SUPFAM" id="SSF46785">
    <property type="entry name" value="Winged helix' DNA-binding domain"/>
    <property type="match status" value="1"/>
</dbReference>
<evidence type="ECO:0000256" key="2">
    <source>
        <dbReference type="ARBA" id="ARBA00023125"/>
    </source>
</evidence>
<protein>
    <submittedName>
        <fullName evidence="5">Metalloregulator ArsR/SmtB family transcription factor</fullName>
    </submittedName>
</protein>
<keyword evidence="3" id="KW-0804">Transcription</keyword>
<sequence length="105" mass="11690">MHTVDPWVALADPTRRGLLARLAAEPNSVTELAKDLPMSRPGVSQHLKILLDAGLVDVRKHGRQRIYIARPNELAALRAELDSLWSKALSNFKNIAENTTDKEEP</sequence>
<evidence type="ECO:0000256" key="3">
    <source>
        <dbReference type="ARBA" id="ARBA00023163"/>
    </source>
</evidence>
<organism evidence="5 6">
    <name type="scientific">Phytoactinopolyspora mesophila</name>
    <dbReference type="NCBI Taxonomy" id="2650750"/>
    <lineage>
        <taxon>Bacteria</taxon>
        <taxon>Bacillati</taxon>
        <taxon>Actinomycetota</taxon>
        <taxon>Actinomycetes</taxon>
        <taxon>Jiangellales</taxon>
        <taxon>Jiangellaceae</taxon>
        <taxon>Phytoactinopolyspora</taxon>
    </lineage>
</organism>
<reference evidence="5 6" key="1">
    <citation type="submission" date="2019-11" db="EMBL/GenBank/DDBJ databases">
        <authorList>
            <person name="Li X.-J."/>
            <person name="Feng X.-M."/>
        </authorList>
    </citation>
    <scope>NUCLEOTIDE SEQUENCE [LARGE SCALE GENOMIC DNA]</scope>
    <source>
        <strain evidence="5 6">XMNu-373</strain>
    </source>
</reference>
<keyword evidence="6" id="KW-1185">Reference proteome</keyword>
<dbReference type="EMBL" id="WLZY01000001">
    <property type="protein sequence ID" value="NDL55794.1"/>
    <property type="molecule type" value="Genomic_DNA"/>
</dbReference>
<dbReference type="Pfam" id="PF12840">
    <property type="entry name" value="HTH_20"/>
    <property type="match status" value="1"/>
</dbReference>
<evidence type="ECO:0000256" key="1">
    <source>
        <dbReference type="ARBA" id="ARBA00023015"/>
    </source>
</evidence>
<proteinExistence type="predicted"/>
<dbReference type="GO" id="GO:0003700">
    <property type="term" value="F:DNA-binding transcription factor activity"/>
    <property type="evidence" value="ECO:0007669"/>
    <property type="project" value="InterPro"/>
</dbReference>
<keyword evidence="1" id="KW-0805">Transcription regulation</keyword>
<accession>A0A7K3LXN7</accession>
<dbReference type="InterPro" id="IPR051081">
    <property type="entry name" value="HTH_MetalResp_TranReg"/>
</dbReference>
<dbReference type="InterPro" id="IPR001845">
    <property type="entry name" value="HTH_ArsR_DNA-bd_dom"/>
</dbReference>
<dbReference type="RefSeq" id="WP_162448469.1">
    <property type="nucleotide sequence ID" value="NZ_WLZY01000001.1"/>
</dbReference>
<dbReference type="SMART" id="SM00418">
    <property type="entry name" value="HTH_ARSR"/>
    <property type="match status" value="1"/>
</dbReference>
<evidence type="ECO:0000313" key="6">
    <source>
        <dbReference type="Proteomes" id="UP000460435"/>
    </source>
</evidence>
<dbReference type="Gene3D" id="1.10.10.10">
    <property type="entry name" value="Winged helix-like DNA-binding domain superfamily/Winged helix DNA-binding domain"/>
    <property type="match status" value="1"/>
</dbReference>
<dbReference type="InterPro" id="IPR011991">
    <property type="entry name" value="ArsR-like_HTH"/>
</dbReference>
<dbReference type="InterPro" id="IPR036390">
    <property type="entry name" value="WH_DNA-bd_sf"/>
</dbReference>
<gene>
    <name evidence="5" type="ORF">F7O44_01780</name>
</gene>
<dbReference type="InterPro" id="IPR036388">
    <property type="entry name" value="WH-like_DNA-bd_sf"/>
</dbReference>
<comment type="caution">
    <text evidence="5">The sequence shown here is derived from an EMBL/GenBank/DDBJ whole genome shotgun (WGS) entry which is preliminary data.</text>
</comment>
<dbReference type="PRINTS" id="PR00778">
    <property type="entry name" value="HTHARSR"/>
</dbReference>
<dbReference type="CDD" id="cd00090">
    <property type="entry name" value="HTH_ARSR"/>
    <property type="match status" value="1"/>
</dbReference>
<dbReference type="PANTHER" id="PTHR33154:SF33">
    <property type="entry name" value="TRANSCRIPTIONAL REPRESSOR SDPR"/>
    <property type="match status" value="1"/>
</dbReference>
<dbReference type="AlphaFoldDB" id="A0A7K3LXN7"/>
<dbReference type="Proteomes" id="UP000460435">
    <property type="component" value="Unassembled WGS sequence"/>
</dbReference>
<dbReference type="GO" id="GO:0003677">
    <property type="term" value="F:DNA binding"/>
    <property type="evidence" value="ECO:0007669"/>
    <property type="project" value="UniProtKB-KW"/>
</dbReference>
<evidence type="ECO:0000259" key="4">
    <source>
        <dbReference type="PROSITE" id="PS50987"/>
    </source>
</evidence>
<dbReference type="NCBIfam" id="NF033788">
    <property type="entry name" value="HTH_metalloreg"/>
    <property type="match status" value="1"/>
</dbReference>
<evidence type="ECO:0000313" key="5">
    <source>
        <dbReference type="EMBL" id="NDL55794.1"/>
    </source>
</evidence>
<dbReference type="PANTHER" id="PTHR33154">
    <property type="entry name" value="TRANSCRIPTIONAL REGULATOR, ARSR FAMILY"/>
    <property type="match status" value="1"/>
</dbReference>